<organism evidence="2 3">
    <name type="scientific">Woeseia oceani</name>
    <dbReference type="NCBI Taxonomy" id="1548547"/>
    <lineage>
        <taxon>Bacteria</taxon>
        <taxon>Pseudomonadati</taxon>
        <taxon>Pseudomonadota</taxon>
        <taxon>Gammaproteobacteria</taxon>
        <taxon>Woeseiales</taxon>
        <taxon>Woeseiaceae</taxon>
        <taxon>Woeseia</taxon>
    </lineage>
</organism>
<evidence type="ECO:0000313" key="3">
    <source>
        <dbReference type="Proteomes" id="UP000092695"/>
    </source>
</evidence>
<evidence type="ECO:0000313" key="2">
    <source>
        <dbReference type="EMBL" id="ANO50845.1"/>
    </source>
</evidence>
<protein>
    <submittedName>
        <fullName evidence="2">Uncharacterized protein</fullName>
    </submittedName>
</protein>
<dbReference type="AlphaFoldDB" id="A0A193LE88"/>
<feature type="compositionally biased region" description="Polar residues" evidence="1">
    <location>
        <begin position="67"/>
        <end position="77"/>
    </location>
</feature>
<keyword evidence="3" id="KW-1185">Reference proteome</keyword>
<feature type="region of interest" description="Disordered" evidence="1">
    <location>
        <begin position="35"/>
        <end position="77"/>
    </location>
</feature>
<feature type="compositionally biased region" description="Basic residues" evidence="1">
    <location>
        <begin position="50"/>
        <end position="63"/>
    </location>
</feature>
<name>A0A193LE88_9GAMM</name>
<proteinExistence type="predicted"/>
<dbReference type="Proteomes" id="UP000092695">
    <property type="component" value="Chromosome"/>
</dbReference>
<evidence type="ECO:0000256" key="1">
    <source>
        <dbReference type="SAM" id="MobiDB-lite"/>
    </source>
</evidence>
<gene>
    <name evidence="2" type="ORF">BA177_06160</name>
</gene>
<sequence length="77" mass="8480">MPTFETKLKDGDIFAGRPVRLLSEFEAAENATLDNPNTDALYGAPEKGSKAAKQRMAKVRAKRNKENANVQEQKASD</sequence>
<reference evidence="2 3" key="1">
    <citation type="submission" date="2016-06" db="EMBL/GenBank/DDBJ databases">
        <title>Complete genome sequence of a deep-branching marine Gamma Proteobacterium Woeseia oceani type strain XK5.</title>
        <authorList>
            <person name="Mu D."/>
            <person name="Du Z."/>
        </authorList>
    </citation>
    <scope>NUCLEOTIDE SEQUENCE [LARGE SCALE GENOMIC DNA]</scope>
    <source>
        <strain evidence="2 3">XK5</strain>
    </source>
</reference>
<dbReference type="KEGG" id="woc:BA177_06160"/>
<accession>A0A193LE88</accession>
<dbReference type="EMBL" id="CP016268">
    <property type="protein sequence ID" value="ANO50845.1"/>
    <property type="molecule type" value="Genomic_DNA"/>
</dbReference>
<dbReference type="STRING" id="1548547.BA177_06160"/>
<dbReference type="RefSeq" id="WP_068614243.1">
    <property type="nucleotide sequence ID" value="NZ_CP016268.1"/>
</dbReference>